<evidence type="ECO:0000256" key="1">
    <source>
        <dbReference type="SAM" id="Phobius"/>
    </source>
</evidence>
<keyword evidence="1" id="KW-0812">Transmembrane</keyword>
<dbReference type="KEGG" id="palh:B1H58_20305"/>
<feature type="transmembrane region" description="Helical" evidence="1">
    <location>
        <begin position="53"/>
        <end position="70"/>
    </location>
</feature>
<dbReference type="EMBL" id="CP019707">
    <property type="protein sequence ID" value="ARJ44429.1"/>
    <property type="molecule type" value="Genomic_DNA"/>
</dbReference>
<proteinExistence type="predicted"/>
<name>A0A1W6BBK5_9GAMM</name>
<evidence type="ECO:0000313" key="3">
    <source>
        <dbReference type="Proteomes" id="UP000192900"/>
    </source>
</evidence>
<reference evidence="2 3" key="1">
    <citation type="submission" date="2017-02" db="EMBL/GenBank/DDBJ databases">
        <title>Complete genome sequence of the drought resistance-promoting endophyte Pantoea alhagi LTYR-11Z.</title>
        <authorList>
            <person name="Zhang L."/>
        </authorList>
    </citation>
    <scope>NUCLEOTIDE SEQUENCE [LARGE SCALE GENOMIC DNA]</scope>
    <source>
        <strain evidence="2 3">LTYR-11Z</strain>
        <plasmid evidence="3">Plasmid ppaltyr11z</plasmid>
    </source>
</reference>
<organism evidence="2 3">
    <name type="scientific">Pantoea alhagi</name>
    <dbReference type="NCBI Taxonomy" id="1891675"/>
    <lineage>
        <taxon>Bacteria</taxon>
        <taxon>Pseudomonadati</taxon>
        <taxon>Pseudomonadota</taxon>
        <taxon>Gammaproteobacteria</taxon>
        <taxon>Enterobacterales</taxon>
        <taxon>Erwiniaceae</taxon>
        <taxon>Pantoea</taxon>
    </lineage>
</organism>
<keyword evidence="1" id="KW-1133">Transmembrane helix</keyword>
<accession>A0A1W6BBK5</accession>
<keyword evidence="1" id="KW-0472">Membrane</keyword>
<keyword evidence="2" id="KW-0614">Plasmid</keyword>
<dbReference type="Proteomes" id="UP000192900">
    <property type="component" value="Plasmid pPALTYR11Z"/>
</dbReference>
<dbReference type="AlphaFoldDB" id="A0A1W6BBK5"/>
<evidence type="ECO:0000313" key="2">
    <source>
        <dbReference type="EMBL" id="ARJ44429.1"/>
    </source>
</evidence>
<geneLocation type="plasmid" evidence="3">
    <name>ppaltyr11z</name>
</geneLocation>
<dbReference type="RefSeq" id="WP_085072435.1">
    <property type="nucleotide sequence ID" value="NZ_CP019707.1"/>
</dbReference>
<sequence length="74" mass="8478">MDNEKDTPSSLLTNDTDWHNNACLNYMPITAQPIPKVIEELRTFLYITLMKPAVIRIFWFIYAGALVTTVDSKS</sequence>
<keyword evidence="3" id="KW-1185">Reference proteome</keyword>
<gene>
    <name evidence="2" type="ORF">B1H58_20305</name>
</gene>
<protein>
    <submittedName>
        <fullName evidence="2">Uncharacterized protein</fullName>
    </submittedName>
</protein>